<evidence type="ECO:0000256" key="1">
    <source>
        <dbReference type="ARBA" id="ARBA00022485"/>
    </source>
</evidence>
<comment type="function">
    <text evidence="6">Could be involved in the maturation of NapA, the catalytic subunit of the periplasmic nitrate reductase, before its export into the periplasm.</text>
</comment>
<dbReference type="PROSITE" id="PS51379">
    <property type="entry name" value="4FE4S_FER_2"/>
    <property type="match status" value="3"/>
</dbReference>
<feature type="binding site" evidence="6">
    <location>
        <position position="41"/>
    </location>
    <ligand>
        <name>[4Fe-4S] cluster</name>
        <dbReference type="ChEBI" id="CHEBI:49883"/>
        <label>1</label>
    </ligand>
</feature>
<dbReference type="EMBL" id="PHIG01000043">
    <property type="protein sequence ID" value="PJK28551.1"/>
    <property type="molecule type" value="Genomic_DNA"/>
</dbReference>
<dbReference type="PANTHER" id="PTHR43687">
    <property type="entry name" value="ADENYLYLSULFATE REDUCTASE, BETA SUBUNIT"/>
    <property type="match status" value="1"/>
</dbReference>
<evidence type="ECO:0000256" key="6">
    <source>
        <dbReference type="HAMAP-Rule" id="MF_02201"/>
    </source>
</evidence>
<sequence>MPANPQPPDRSRRAFLGGRSRPGPPPLRPPWTDEIRLSDACTRCQACVEACPEGILTKGEGGFPAVDFRKGSGECTFCGACADACPEPVFTDTTDAPWRLKITIDEGACLPHSGVHCETCRDACEPDAIRFAPRIGGPSTPSIDFERCTSCGACIGVCPSRAMRIAPAEATR</sequence>
<comment type="caution">
    <text evidence="9">The sequence shown here is derived from an EMBL/GenBank/DDBJ whole genome shotgun (WGS) entry which is preliminary data.</text>
</comment>
<feature type="binding site" evidence="6">
    <location>
        <position position="158"/>
    </location>
    <ligand>
        <name>[4Fe-4S] cluster</name>
        <dbReference type="ChEBI" id="CHEBI:49883"/>
        <label>3</label>
    </ligand>
</feature>
<comment type="subunit">
    <text evidence="6">Interacts with the cytoplasmic NapA precursor.</text>
</comment>
<feature type="binding site" evidence="6">
    <location>
        <position position="81"/>
    </location>
    <ligand>
        <name>[4Fe-4S] cluster</name>
        <dbReference type="ChEBI" id="CHEBI:49883"/>
        <label>2</label>
    </ligand>
</feature>
<accession>A0A2M9FYL2</accession>
<dbReference type="Pfam" id="PF12838">
    <property type="entry name" value="Fer4_7"/>
    <property type="match status" value="1"/>
</dbReference>
<evidence type="ECO:0000259" key="8">
    <source>
        <dbReference type="PROSITE" id="PS51379"/>
    </source>
</evidence>
<feature type="binding site" evidence="6">
    <location>
        <position position="85"/>
    </location>
    <ligand>
        <name>[4Fe-4S] cluster</name>
        <dbReference type="ChEBI" id="CHEBI:49883"/>
        <label>2</label>
    </ligand>
</feature>
<keyword evidence="6" id="KW-0963">Cytoplasm</keyword>
<dbReference type="Pfam" id="PF13187">
    <property type="entry name" value="Fer4_9"/>
    <property type="match status" value="1"/>
</dbReference>
<proteinExistence type="inferred from homology"/>
<feature type="domain" description="4Fe-4S ferredoxin-type" evidence="8">
    <location>
        <begin position="139"/>
        <end position="168"/>
    </location>
</feature>
<keyword evidence="5 6" id="KW-0411">Iron-sulfur</keyword>
<reference evidence="9 10" key="1">
    <citation type="submission" date="2017-11" db="EMBL/GenBank/DDBJ databases">
        <title>Draft genome sequence of Rhizobiales bacterium SY3-13.</title>
        <authorList>
            <person name="Sun C."/>
        </authorList>
    </citation>
    <scope>NUCLEOTIDE SEQUENCE [LARGE SCALE GENOMIC DNA]</scope>
    <source>
        <strain evidence="9 10">SY3-13</strain>
    </source>
</reference>
<feature type="binding site" evidence="6">
    <location>
        <position position="151"/>
    </location>
    <ligand>
        <name>[4Fe-4S] cluster</name>
        <dbReference type="ChEBI" id="CHEBI:49883"/>
        <label>3</label>
    </ligand>
</feature>
<name>A0A2M9FYL2_9PROT</name>
<keyword evidence="10" id="KW-1185">Reference proteome</keyword>
<dbReference type="InterPro" id="IPR017896">
    <property type="entry name" value="4Fe4S_Fe-S-bd"/>
</dbReference>
<dbReference type="HAMAP" id="MF_02201">
    <property type="entry name" value="NapF"/>
    <property type="match status" value="1"/>
</dbReference>
<dbReference type="RefSeq" id="WP_109796030.1">
    <property type="nucleotide sequence ID" value="NZ_PHIG01000043.1"/>
</dbReference>
<dbReference type="GO" id="GO:0051539">
    <property type="term" value="F:4 iron, 4 sulfur cluster binding"/>
    <property type="evidence" value="ECO:0007669"/>
    <property type="project" value="UniProtKB-UniRule"/>
</dbReference>
<dbReference type="PROSITE" id="PS00198">
    <property type="entry name" value="4FE4S_FER_1"/>
    <property type="match status" value="1"/>
</dbReference>
<evidence type="ECO:0000256" key="5">
    <source>
        <dbReference type="ARBA" id="ARBA00023014"/>
    </source>
</evidence>
<dbReference type="SUPFAM" id="SSF54862">
    <property type="entry name" value="4Fe-4S ferredoxins"/>
    <property type="match status" value="1"/>
</dbReference>
<keyword evidence="2 6" id="KW-0479">Metal-binding</keyword>
<dbReference type="InterPro" id="IPR050572">
    <property type="entry name" value="Fe-S_Ferredoxin"/>
</dbReference>
<comment type="similarity">
    <text evidence="6">Belongs to the NapF family.</text>
</comment>
<dbReference type="OrthoDB" id="9800445at2"/>
<comment type="cofactor">
    <cofactor evidence="6">
        <name>[4Fe-4S] cluster</name>
        <dbReference type="ChEBI" id="CHEBI:49883"/>
    </cofactor>
</comment>
<dbReference type="GO" id="GO:0005737">
    <property type="term" value="C:cytoplasm"/>
    <property type="evidence" value="ECO:0007669"/>
    <property type="project" value="UniProtKB-SubCell"/>
</dbReference>
<protein>
    <recommendedName>
        <fullName evidence="6">Ferredoxin-type protein NapF</fullName>
    </recommendedName>
</protein>
<feature type="domain" description="4Fe-4S ferredoxin-type" evidence="8">
    <location>
        <begin position="31"/>
        <end position="61"/>
    </location>
</feature>
<dbReference type="Gene3D" id="3.30.70.20">
    <property type="match status" value="2"/>
</dbReference>
<evidence type="ECO:0000313" key="9">
    <source>
        <dbReference type="EMBL" id="PJK28551.1"/>
    </source>
</evidence>
<dbReference type="InterPro" id="IPR004496">
    <property type="entry name" value="NapF"/>
</dbReference>
<feature type="binding site" evidence="6">
    <location>
        <position position="78"/>
    </location>
    <ligand>
        <name>[4Fe-4S] cluster</name>
        <dbReference type="ChEBI" id="CHEBI:49883"/>
        <label>2</label>
    </ligand>
</feature>
<evidence type="ECO:0000256" key="4">
    <source>
        <dbReference type="ARBA" id="ARBA00023004"/>
    </source>
</evidence>
<gene>
    <name evidence="6 9" type="primary">napF</name>
    <name evidence="9" type="ORF">CVT23_16480</name>
</gene>
<feature type="binding site" evidence="6">
    <location>
        <position position="148"/>
    </location>
    <ligand>
        <name>[4Fe-4S] cluster</name>
        <dbReference type="ChEBI" id="CHEBI:49883"/>
        <label>3</label>
    </ligand>
</feature>
<feature type="region of interest" description="Disordered" evidence="7">
    <location>
        <begin position="1"/>
        <end position="31"/>
    </location>
</feature>
<dbReference type="AlphaFoldDB" id="A0A2M9FYL2"/>
<evidence type="ECO:0000256" key="3">
    <source>
        <dbReference type="ARBA" id="ARBA00022737"/>
    </source>
</evidence>
<feature type="domain" description="4Fe-4S ferredoxin-type" evidence="8">
    <location>
        <begin position="62"/>
        <end position="95"/>
    </location>
</feature>
<keyword evidence="4 6" id="KW-0408">Iron</keyword>
<organism evidence="9 10">
    <name type="scientific">Minwuia thermotolerans</name>
    <dbReference type="NCBI Taxonomy" id="2056226"/>
    <lineage>
        <taxon>Bacteria</taxon>
        <taxon>Pseudomonadati</taxon>
        <taxon>Pseudomonadota</taxon>
        <taxon>Alphaproteobacteria</taxon>
        <taxon>Minwuiales</taxon>
        <taxon>Minwuiaceae</taxon>
        <taxon>Minwuia</taxon>
    </lineage>
</organism>
<feature type="binding site" evidence="6">
    <location>
        <position position="154"/>
    </location>
    <ligand>
        <name>[4Fe-4S] cluster</name>
        <dbReference type="ChEBI" id="CHEBI:49883"/>
        <label>3</label>
    </ligand>
</feature>
<evidence type="ECO:0000256" key="2">
    <source>
        <dbReference type="ARBA" id="ARBA00022723"/>
    </source>
</evidence>
<dbReference type="NCBIfam" id="TIGR00402">
    <property type="entry name" value="napF"/>
    <property type="match status" value="1"/>
</dbReference>
<feature type="binding site" evidence="6">
    <location>
        <position position="75"/>
    </location>
    <ligand>
        <name>[4Fe-4S] cluster</name>
        <dbReference type="ChEBI" id="CHEBI:49883"/>
        <label>2</label>
    </ligand>
</feature>
<feature type="binding site" evidence="6">
    <location>
        <position position="47"/>
    </location>
    <ligand>
        <name>[4Fe-4S] cluster</name>
        <dbReference type="ChEBI" id="CHEBI:49883"/>
        <label>1</label>
    </ligand>
</feature>
<dbReference type="InterPro" id="IPR017900">
    <property type="entry name" value="4Fe4S_Fe_S_CS"/>
</dbReference>
<dbReference type="CDD" id="cd10564">
    <property type="entry name" value="NapF_like"/>
    <property type="match status" value="1"/>
</dbReference>
<dbReference type="GO" id="GO:0046872">
    <property type="term" value="F:metal ion binding"/>
    <property type="evidence" value="ECO:0007669"/>
    <property type="project" value="UniProtKB-KW"/>
</dbReference>
<keyword evidence="3 6" id="KW-0677">Repeat</keyword>
<evidence type="ECO:0000313" key="10">
    <source>
        <dbReference type="Proteomes" id="UP000229498"/>
    </source>
</evidence>
<keyword evidence="1 6" id="KW-0004">4Fe-4S</keyword>
<evidence type="ECO:0000256" key="7">
    <source>
        <dbReference type="SAM" id="MobiDB-lite"/>
    </source>
</evidence>
<comment type="subcellular location">
    <subcellularLocation>
        <location evidence="6">Cytoplasm</location>
    </subcellularLocation>
</comment>
<feature type="binding site" evidence="6">
    <location>
        <position position="44"/>
    </location>
    <ligand>
        <name>[4Fe-4S] cluster</name>
        <dbReference type="ChEBI" id="CHEBI:49883"/>
        <label>1</label>
    </ligand>
</feature>
<dbReference type="PANTHER" id="PTHR43687:SF1">
    <property type="entry name" value="FERREDOXIN III"/>
    <property type="match status" value="1"/>
</dbReference>
<dbReference type="Proteomes" id="UP000229498">
    <property type="component" value="Unassembled WGS sequence"/>
</dbReference>
<feature type="binding site" evidence="6">
    <location>
        <position position="51"/>
    </location>
    <ligand>
        <name>[4Fe-4S] cluster</name>
        <dbReference type="ChEBI" id="CHEBI:49883"/>
        <label>1</label>
    </ligand>
</feature>